<evidence type="ECO:0000256" key="10">
    <source>
        <dbReference type="ARBA" id="ARBA00023014"/>
    </source>
</evidence>
<dbReference type="PROSITE" id="PS51379">
    <property type="entry name" value="4FE4S_FER_2"/>
    <property type="match status" value="1"/>
</dbReference>
<sequence>PSGALYKRGEDGIVLIDQQKCRAWRSCVAACPYKKTYFNWFTGKIEKCIANYIGQGADLCKGNDGFLRDIEAFGLVVLRFRARPSVMDQSQQRCKVIRMRPFSK</sequence>
<dbReference type="AlphaFoldDB" id="A0A0F8YM56"/>
<reference evidence="12" key="1">
    <citation type="journal article" date="2015" name="Nature">
        <title>Complex archaea that bridge the gap between prokaryotes and eukaryotes.</title>
        <authorList>
            <person name="Spang A."/>
            <person name="Saw J.H."/>
            <person name="Jorgensen S.L."/>
            <person name="Zaremba-Niedzwiedzka K."/>
            <person name="Martijn J."/>
            <person name="Lind A.E."/>
            <person name="van Eijk R."/>
            <person name="Schleper C."/>
            <person name="Guy L."/>
            <person name="Ettema T.J."/>
        </authorList>
    </citation>
    <scope>NUCLEOTIDE SEQUENCE</scope>
</reference>
<keyword evidence="9" id="KW-0408">Iron</keyword>
<evidence type="ECO:0000256" key="7">
    <source>
        <dbReference type="ARBA" id="ARBA00022737"/>
    </source>
</evidence>
<keyword evidence="8" id="KW-0249">Electron transport</keyword>
<dbReference type="EMBL" id="LAZR01068687">
    <property type="protein sequence ID" value="KKK49171.1"/>
    <property type="molecule type" value="Genomic_DNA"/>
</dbReference>
<evidence type="ECO:0000256" key="9">
    <source>
        <dbReference type="ARBA" id="ARBA00023004"/>
    </source>
</evidence>
<keyword evidence="10" id="KW-0411">Iron-sulfur</keyword>
<keyword evidence="4" id="KW-0813">Transport</keyword>
<dbReference type="Pfam" id="PF13247">
    <property type="entry name" value="Fer4_11"/>
    <property type="match status" value="1"/>
</dbReference>
<evidence type="ECO:0000313" key="12">
    <source>
        <dbReference type="EMBL" id="KKK49171.1"/>
    </source>
</evidence>
<evidence type="ECO:0000256" key="2">
    <source>
        <dbReference type="ARBA" id="ARBA00001966"/>
    </source>
</evidence>
<organism evidence="12">
    <name type="scientific">marine sediment metagenome</name>
    <dbReference type="NCBI Taxonomy" id="412755"/>
    <lineage>
        <taxon>unclassified sequences</taxon>
        <taxon>metagenomes</taxon>
        <taxon>ecological metagenomes</taxon>
    </lineage>
</organism>
<dbReference type="GO" id="GO:0016020">
    <property type="term" value="C:membrane"/>
    <property type="evidence" value="ECO:0007669"/>
    <property type="project" value="TreeGrafter"/>
</dbReference>
<feature type="domain" description="4Fe-4S ferredoxin-type" evidence="11">
    <location>
        <begin position="12"/>
        <end position="41"/>
    </location>
</feature>
<dbReference type="GO" id="GO:0009061">
    <property type="term" value="P:anaerobic respiration"/>
    <property type="evidence" value="ECO:0007669"/>
    <property type="project" value="TreeGrafter"/>
</dbReference>
<comment type="cofactor">
    <cofactor evidence="2">
        <name>[4Fe-4S] cluster</name>
        <dbReference type="ChEBI" id="CHEBI:49883"/>
    </cofactor>
</comment>
<evidence type="ECO:0000256" key="3">
    <source>
        <dbReference type="ARBA" id="ARBA00004196"/>
    </source>
</evidence>
<keyword evidence="6" id="KW-0479">Metal-binding</keyword>
<proteinExistence type="predicted"/>
<keyword evidence="7" id="KW-0677">Repeat</keyword>
<evidence type="ECO:0000256" key="5">
    <source>
        <dbReference type="ARBA" id="ARBA00022485"/>
    </source>
</evidence>
<dbReference type="Gene3D" id="3.30.70.20">
    <property type="match status" value="1"/>
</dbReference>
<evidence type="ECO:0000256" key="1">
    <source>
        <dbReference type="ARBA" id="ARBA00001927"/>
    </source>
</evidence>
<dbReference type="GO" id="GO:0030313">
    <property type="term" value="C:cell envelope"/>
    <property type="evidence" value="ECO:0007669"/>
    <property type="project" value="UniProtKB-SubCell"/>
</dbReference>
<dbReference type="SUPFAM" id="SSF54862">
    <property type="entry name" value="4Fe-4S ferredoxins"/>
    <property type="match status" value="1"/>
</dbReference>
<feature type="non-terminal residue" evidence="12">
    <location>
        <position position="1"/>
    </location>
</feature>
<protein>
    <recommendedName>
        <fullName evidence="11">4Fe-4S ferredoxin-type domain-containing protein</fullName>
    </recommendedName>
</protein>
<evidence type="ECO:0000256" key="6">
    <source>
        <dbReference type="ARBA" id="ARBA00022723"/>
    </source>
</evidence>
<comment type="subcellular location">
    <subcellularLocation>
        <location evidence="3">Cell envelope</location>
    </subcellularLocation>
</comment>
<dbReference type="GO" id="GO:0046872">
    <property type="term" value="F:metal ion binding"/>
    <property type="evidence" value="ECO:0007669"/>
    <property type="project" value="UniProtKB-KW"/>
</dbReference>
<dbReference type="GO" id="GO:0009055">
    <property type="term" value="F:electron transfer activity"/>
    <property type="evidence" value="ECO:0007669"/>
    <property type="project" value="TreeGrafter"/>
</dbReference>
<name>A0A0F8YM56_9ZZZZ</name>
<evidence type="ECO:0000259" key="11">
    <source>
        <dbReference type="PROSITE" id="PS51379"/>
    </source>
</evidence>
<dbReference type="GO" id="GO:0051539">
    <property type="term" value="F:4 iron, 4 sulfur cluster binding"/>
    <property type="evidence" value="ECO:0007669"/>
    <property type="project" value="UniProtKB-KW"/>
</dbReference>
<keyword evidence="5" id="KW-0004">4Fe-4S</keyword>
<comment type="cofactor">
    <cofactor evidence="1">
        <name>[3Fe-4S] cluster</name>
        <dbReference type="ChEBI" id="CHEBI:21137"/>
    </cofactor>
</comment>
<accession>A0A0F8YM56</accession>
<evidence type="ECO:0000256" key="4">
    <source>
        <dbReference type="ARBA" id="ARBA00022448"/>
    </source>
</evidence>
<dbReference type="PANTHER" id="PTHR43518:SF1">
    <property type="entry name" value="RESPIRATORY NITRATE REDUCTASE 1 BETA CHAIN"/>
    <property type="match status" value="1"/>
</dbReference>
<gene>
    <name evidence="12" type="ORF">LCGC14_3137760</name>
</gene>
<comment type="caution">
    <text evidence="12">The sequence shown here is derived from an EMBL/GenBank/DDBJ whole genome shotgun (WGS) entry which is preliminary data.</text>
</comment>
<dbReference type="InterPro" id="IPR017896">
    <property type="entry name" value="4Fe4S_Fe-S-bd"/>
</dbReference>
<dbReference type="PANTHER" id="PTHR43518">
    <property type="entry name" value="NITRATE REDUCTASE BETA SUBUNIT"/>
    <property type="match status" value="1"/>
</dbReference>
<evidence type="ECO:0000256" key="8">
    <source>
        <dbReference type="ARBA" id="ARBA00022982"/>
    </source>
</evidence>